<accession>A0ABS0F0X5</accession>
<reference evidence="1 2" key="1">
    <citation type="submission" date="2020-11" db="EMBL/GenBank/DDBJ databases">
        <title>Genomic insight of Alicyclobacillus mali FL 18 reveals a new arsenic-resistant strain, with potential in environmental biotechnology.</title>
        <authorList>
            <person name="Fiorentino G."/>
            <person name="Gallo G."/>
            <person name="Aulitto M."/>
        </authorList>
    </citation>
    <scope>NUCLEOTIDE SEQUENCE [LARGE SCALE GENOMIC DNA]</scope>
    <source>
        <strain evidence="1 2">FL 18</strain>
    </source>
</reference>
<protein>
    <submittedName>
        <fullName evidence="1">PIG-L family deacetylase</fullName>
    </submittedName>
</protein>
<dbReference type="InterPro" id="IPR024078">
    <property type="entry name" value="LmbE-like_dom_sf"/>
</dbReference>
<comment type="caution">
    <text evidence="1">The sequence shown here is derived from an EMBL/GenBank/DDBJ whole genome shotgun (WGS) entry which is preliminary data.</text>
</comment>
<dbReference type="RefSeq" id="WP_195867143.1">
    <property type="nucleotide sequence ID" value="NZ_JADPKZ010000030.1"/>
</dbReference>
<dbReference type="Pfam" id="PF02585">
    <property type="entry name" value="PIG-L"/>
    <property type="match status" value="1"/>
</dbReference>
<evidence type="ECO:0000313" key="1">
    <source>
        <dbReference type="EMBL" id="MBF8376962.1"/>
    </source>
</evidence>
<sequence length="231" mass="25895">MATVMGVFAHPDDETFIAGGTFARLAAEGHRVVIACATRGEMGRRLGVPLRATRESLGALREQELREACAELGVRRLVLLGYRDKEVEMVPEDEGVSRLASLFAEERPNAIITFHDPLGGHPDHAAIGRLATAAFGRYHRTHPEARLFYLAWGDDLAAFRRYPQPAKALVEVDVRAYRRQKLLAFRAHRTQSELDGSIWGNEEKAVHRMRHREYFVLSQGPSLRCPGTLID</sequence>
<dbReference type="PANTHER" id="PTHR12993">
    <property type="entry name" value="N-ACETYLGLUCOSAMINYL-PHOSPHATIDYLINOSITOL DE-N-ACETYLASE-RELATED"/>
    <property type="match status" value="1"/>
</dbReference>
<dbReference type="InterPro" id="IPR003737">
    <property type="entry name" value="GlcNAc_PI_deacetylase-related"/>
</dbReference>
<dbReference type="PANTHER" id="PTHR12993:SF11">
    <property type="entry name" value="N-ACETYLGLUCOSAMINYL-PHOSPHATIDYLINOSITOL DE-N-ACETYLASE"/>
    <property type="match status" value="1"/>
</dbReference>
<dbReference type="EMBL" id="JADPKZ010000030">
    <property type="protein sequence ID" value="MBF8376962.1"/>
    <property type="molecule type" value="Genomic_DNA"/>
</dbReference>
<proteinExistence type="predicted"/>
<name>A0ABS0F0X5_9BACL</name>
<keyword evidence="2" id="KW-1185">Reference proteome</keyword>
<dbReference type="Proteomes" id="UP000642910">
    <property type="component" value="Unassembled WGS sequence"/>
</dbReference>
<dbReference type="SUPFAM" id="SSF102588">
    <property type="entry name" value="LmbE-like"/>
    <property type="match status" value="1"/>
</dbReference>
<organism evidence="1 2">
    <name type="scientific">Alicyclobacillus mali</name>
    <name type="common">ex Roth et al. 2021</name>
    <dbReference type="NCBI Taxonomy" id="1123961"/>
    <lineage>
        <taxon>Bacteria</taxon>
        <taxon>Bacillati</taxon>
        <taxon>Bacillota</taxon>
        <taxon>Bacilli</taxon>
        <taxon>Bacillales</taxon>
        <taxon>Alicyclobacillaceae</taxon>
        <taxon>Alicyclobacillus</taxon>
    </lineage>
</organism>
<evidence type="ECO:0000313" key="2">
    <source>
        <dbReference type="Proteomes" id="UP000642910"/>
    </source>
</evidence>
<gene>
    <name evidence="1" type="ORF">IW967_03610</name>
</gene>
<dbReference type="Gene3D" id="3.40.50.10320">
    <property type="entry name" value="LmbE-like"/>
    <property type="match status" value="1"/>
</dbReference>